<dbReference type="AlphaFoldDB" id="A0A0E9S0W6"/>
<organism evidence="1">
    <name type="scientific">Anguilla anguilla</name>
    <name type="common">European freshwater eel</name>
    <name type="synonym">Muraena anguilla</name>
    <dbReference type="NCBI Taxonomy" id="7936"/>
    <lineage>
        <taxon>Eukaryota</taxon>
        <taxon>Metazoa</taxon>
        <taxon>Chordata</taxon>
        <taxon>Craniata</taxon>
        <taxon>Vertebrata</taxon>
        <taxon>Euteleostomi</taxon>
        <taxon>Actinopterygii</taxon>
        <taxon>Neopterygii</taxon>
        <taxon>Teleostei</taxon>
        <taxon>Anguilliformes</taxon>
        <taxon>Anguillidae</taxon>
        <taxon>Anguilla</taxon>
    </lineage>
</organism>
<proteinExistence type="predicted"/>
<reference evidence="1" key="2">
    <citation type="journal article" date="2015" name="Fish Shellfish Immunol.">
        <title>Early steps in the European eel (Anguilla anguilla)-Vibrio vulnificus interaction in the gills: Role of the RtxA13 toxin.</title>
        <authorList>
            <person name="Callol A."/>
            <person name="Pajuelo D."/>
            <person name="Ebbesson L."/>
            <person name="Teles M."/>
            <person name="MacKenzie S."/>
            <person name="Amaro C."/>
        </authorList>
    </citation>
    <scope>NUCLEOTIDE SEQUENCE</scope>
</reference>
<evidence type="ECO:0000313" key="1">
    <source>
        <dbReference type="EMBL" id="JAH34168.1"/>
    </source>
</evidence>
<accession>A0A0E9S0W6</accession>
<name>A0A0E9S0W6_ANGAN</name>
<reference evidence="1" key="1">
    <citation type="submission" date="2014-11" db="EMBL/GenBank/DDBJ databases">
        <authorList>
            <person name="Amaro Gonzalez C."/>
        </authorList>
    </citation>
    <scope>NUCLEOTIDE SEQUENCE</scope>
</reference>
<sequence>METSSWYTAFVVSVCVFFFCF</sequence>
<protein>
    <submittedName>
        <fullName evidence="1">Uncharacterized protein</fullName>
    </submittedName>
</protein>
<dbReference type="EMBL" id="GBXM01074409">
    <property type="protein sequence ID" value="JAH34168.1"/>
    <property type="molecule type" value="Transcribed_RNA"/>
</dbReference>